<evidence type="ECO:0000313" key="3">
    <source>
        <dbReference type="EMBL" id="KAJ8753520.1"/>
    </source>
</evidence>
<dbReference type="InterPro" id="IPR001680">
    <property type="entry name" value="WD40_rpt"/>
</dbReference>
<dbReference type="SMART" id="SM00320">
    <property type="entry name" value="WD40"/>
    <property type="match status" value="1"/>
</dbReference>
<feature type="repeat" description="WD" evidence="1">
    <location>
        <begin position="101"/>
        <end position="132"/>
    </location>
</feature>
<name>A0AAV8SMQ2_9ROSI</name>
<dbReference type="PANTHER" id="PTHR19862:SF14">
    <property type="entry name" value="WD REPEAT-CONTAINING PROTEIN 48"/>
    <property type="match status" value="1"/>
</dbReference>
<keyword evidence="4" id="KW-1185">Reference proteome</keyword>
<dbReference type="PROSITE" id="PS50082">
    <property type="entry name" value="WD_REPEATS_2"/>
    <property type="match status" value="1"/>
</dbReference>
<reference evidence="3 4" key="1">
    <citation type="submission" date="2021-09" db="EMBL/GenBank/DDBJ databases">
        <title>Genomic insights and catalytic innovation underlie evolution of tropane alkaloids biosynthesis.</title>
        <authorList>
            <person name="Wang Y.-J."/>
            <person name="Tian T."/>
            <person name="Huang J.-P."/>
            <person name="Huang S.-X."/>
        </authorList>
    </citation>
    <scope>NUCLEOTIDE SEQUENCE [LARGE SCALE GENOMIC DNA]</scope>
    <source>
        <strain evidence="3">KIB-2018</strain>
        <tissue evidence="3">Leaf</tissue>
    </source>
</reference>
<dbReference type="InterPro" id="IPR051246">
    <property type="entry name" value="WDR48"/>
</dbReference>
<gene>
    <name evidence="3" type="ORF">K2173_022761</name>
</gene>
<dbReference type="AlphaFoldDB" id="A0AAV8SMQ2"/>
<dbReference type="Proteomes" id="UP001159364">
    <property type="component" value="Linkage Group LG10"/>
</dbReference>
<evidence type="ECO:0000256" key="1">
    <source>
        <dbReference type="PROSITE-ProRule" id="PRU00221"/>
    </source>
</evidence>
<accession>A0AAV8SMQ2</accession>
<dbReference type="GO" id="GO:0000724">
    <property type="term" value="P:double-strand break repair via homologous recombination"/>
    <property type="evidence" value="ECO:0007669"/>
    <property type="project" value="TreeGrafter"/>
</dbReference>
<comment type="caution">
    <text evidence="3">The sequence shown here is derived from an EMBL/GenBank/DDBJ whole genome shotgun (WGS) entry which is preliminary data.</text>
</comment>
<keyword evidence="1" id="KW-0853">WD repeat</keyword>
<evidence type="ECO:0000256" key="2">
    <source>
        <dbReference type="SAM" id="MobiDB-lite"/>
    </source>
</evidence>
<dbReference type="EMBL" id="JAIWQS010000010">
    <property type="protein sequence ID" value="KAJ8753520.1"/>
    <property type="molecule type" value="Genomic_DNA"/>
</dbReference>
<protein>
    <submittedName>
        <fullName evidence="3">Uncharacterized protein</fullName>
    </submittedName>
</protein>
<dbReference type="Pfam" id="PF00400">
    <property type="entry name" value="WD40"/>
    <property type="match status" value="1"/>
</dbReference>
<dbReference type="Gene3D" id="2.130.10.10">
    <property type="entry name" value="YVTN repeat-like/Quinoprotein amine dehydrogenase"/>
    <property type="match status" value="1"/>
</dbReference>
<dbReference type="InterPro" id="IPR015943">
    <property type="entry name" value="WD40/YVTN_repeat-like_dom_sf"/>
</dbReference>
<feature type="region of interest" description="Disordered" evidence="2">
    <location>
        <begin position="1"/>
        <end position="21"/>
    </location>
</feature>
<dbReference type="PANTHER" id="PTHR19862">
    <property type="entry name" value="WD REPEAT-CONTAINING PROTEIN 48"/>
    <property type="match status" value="1"/>
</dbReference>
<sequence length="182" mass="20764">MGEQDEYKYAGGPHRTHREPSVTDLGFASRCGFFLTSPATKLTAKTRRQREPFYSKKHKQPTTYSELFIPKSINNQQQHIRDGTLKRWTFDIDSATCSATFESHVDWVNDAVLAGDNTLVSCSSDTSLKMWNCLSDGACIRTLHQHSDYVTCLAAAEKKCNFYVKLFVDLMNCLYKRFLPCI</sequence>
<organism evidence="3 4">
    <name type="scientific">Erythroxylum novogranatense</name>
    <dbReference type="NCBI Taxonomy" id="1862640"/>
    <lineage>
        <taxon>Eukaryota</taxon>
        <taxon>Viridiplantae</taxon>
        <taxon>Streptophyta</taxon>
        <taxon>Embryophyta</taxon>
        <taxon>Tracheophyta</taxon>
        <taxon>Spermatophyta</taxon>
        <taxon>Magnoliopsida</taxon>
        <taxon>eudicotyledons</taxon>
        <taxon>Gunneridae</taxon>
        <taxon>Pentapetalae</taxon>
        <taxon>rosids</taxon>
        <taxon>fabids</taxon>
        <taxon>Malpighiales</taxon>
        <taxon>Erythroxylaceae</taxon>
        <taxon>Erythroxylum</taxon>
    </lineage>
</organism>
<proteinExistence type="predicted"/>
<dbReference type="SUPFAM" id="SSF50978">
    <property type="entry name" value="WD40 repeat-like"/>
    <property type="match status" value="1"/>
</dbReference>
<dbReference type="GO" id="GO:0043130">
    <property type="term" value="F:ubiquitin binding"/>
    <property type="evidence" value="ECO:0007669"/>
    <property type="project" value="TreeGrafter"/>
</dbReference>
<dbReference type="InterPro" id="IPR036322">
    <property type="entry name" value="WD40_repeat_dom_sf"/>
</dbReference>
<evidence type="ECO:0000313" key="4">
    <source>
        <dbReference type="Proteomes" id="UP001159364"/>
    </source>
</evidence>